<keyword evidence="1" id="KW-0812">Transmembrane</keyword>
<protein>
    <recommendedName>
        <fullName evidence="4">Transmembrane protein</fullName>
    </recommendedName>
</protein>
<dbReference type="Proteomes" id="UP001271780">
    <property type="component" value="Unassembled WGS sequence"/>
</dbReference>
<evidence type="ECO:0008006" key="4">
    <source>
        <dbReference type="Google" id="ProtNLM"/>
    </source>
</evidence>
<evidence type="ECO:0000256" key="1">
    <source>
        <dbReference type="SAM" id="Phobius"/>
    </source>
</evidence>
<evidence type="ECO:0000313" key="3">
    <source>
        <dbReference type="Proteomes" id="UP001271780"/>
    </source>
</evidence>
<comment type="caution">
    <text evidence="2">The sequence shown here is derived from an EMBL/GenBank/DDBJ whole genome shotgun (WGS) entry which is preliminary data.</text>
</comment>
<gene>
    <name evidence="2" type="ORF">RFM27_02945</name>
</gene>
<keyword evidence="3" id="KW-1185">Reference proteome</keyword>
<organism evidence="2 3">
    <name type="scientific">Mesorhizobium dulcispinae</name>
    <dbReference type="NCBI Taxonomy" id="3072316"/>
    <lineage>
        <taxon>Bacteria</taxon>
        <taxon>Pseudomonadati</taxon>
        <taxon>Pseudomonadota</taxon>
        <taxon>Alphaproteobacteria</taxon>
        <taxon>Hyphomicrobiales</taxon>
        <taxon>Phyllobacteriaceae</taxon>
        <taxon>Mesorhizobium</taxon>
    </lineage>
</organism>
<name>A0ABU4X8A8_9HYPH</name>
<evidence type="ECO:0000313" key="2">
    <source>
        <dbReference type="EMBL" id="MDX8471026.1"/>
    </source>
</evidence>
<feature type="transmembrane region" description="Helical" evidence="1">
    <location>
        <begin position="46"/>
        <end position="65"/>
    </location>
</feature>
<proteinExistence type="predicted"/>
<accession>A0ABU4X8A8</accession>
<dbReference type="EMBL" id="JAVIIZ010000001">
    <property type="protein sequence ID" value="MDX8471026.1"/>
    <property type="molecule type" value="Genomic_DNA"/>
</dbReference>
<sequence length="95" mass="10719">MTDINSKWARWSKRCYPNEGIEERTVEPPWEILKLEKPQSDEELKFEFRLGMVLAALCAGIYLLIAAPSGAAHLATAKHDGQDAHLAPTMVDNRR</sequence>
<dbReference type="RefSeq" id="WP_320315198.1">
    <property type="nucleotide sequence ID" value="NZ_JAVIIX010000001.1"/>
</dbReference>
<reference evidence="2 3" key="1">
    <citation type="submission" date="2023-08" db="EMBL/GenBank/DDBJ databases">
        <title>Implementing the SeqCode for naming new Mesorhizobium species isolated from Vachellia karroo root nodules.</title>
        <authorList>
            <person name="Van Lill M."/>
        </authorList>
    </citation>
    <scope>NUCLEOTIDE SEQUENCE [LARGE SCALE GENOMIC DNA]</scope>
    <source>
        <strain evidence="2 3">VK23A</strain>
    </source>
</reference>
<keyword evidence="1" id="KW-1133">Transmembrane helix</keyword>
<keyword evidence="1" id="KW-0472">Membrane</keyword>